<gene>
    <name evidence="1" type="ORF">ACFQV2_08295</name>
</gene>
<keyword evidence="2" id="KW-1185">Reference proteome</keyword>
<name>A0ABW2TL87_9PSEU</name>
<reference evidence="2" key="1">
    <citation type="journal article" date="2019" name="Int. J. Syst. Evol. Microbiol.">
        <title>The Global Catalogue of Microorganisms (GCM) 10K type strain sequencing project: providing services to taxonomists for standard genome sequencing and annotation.</title>
        <authorList>
            <consortium name="The Broad Institute Genomics Platform"/>
            <consortium name="The Broad Institute Genome Sequencing Center for Infectious Disease"/>
            <person name="Wu L."/>
            <person name="Ma J."/>
        </authorList>
    </citation>
    <scope>NUCLEOTIDE SEQUENCE [LARGE SCALE GENOMIC DNA]</scope>
    <source>
        <strain evidence="2">JCM 17695</strain>
    </source>
</reference>
<evidence type="ECO:0000313" key="2">
    <source>
        <dbReference type="Proteomes" id="UP001596512"/>
    </source>
</evidence>
<sequence>MAETDAQARAAWAEAARDGGALGPAREAYERMQRAWEAELAARAELDRR</sequence>
<protein>
    <submittedName>
        <fullName evidence="1">Uncharacterized protein</fullName>
    </submittedName>
</protein>
<dbReference type="Proteomes" id="UP001596512">
    <property type="component" value="Unassembled WGS sequence"/>
</dbReference>
<dbReference type="EMBL" id="JBHTEY010000004">
    <property type="protein sequence ID" value="MFC7613603.1"/>
    <property type="molecule type" value="Genomic_DNA"/>
</dbReference>
<comment type="caution">
    <text evidence="1">The sequence shown here is derived from an EMBL/GenBank/DDBJ whole genome shotgun (WGS) entry which is preliminary data.</text>
</comment>
<accession>A0ABW2TL87</accession>
<evidence type="ECO:0000313" key="1">
    <source>
        <dbReference type="EMBL" id="MFC7613603.1"/>
    </source>
</evidence>
<organism evidence="1 2">
    <name type="scientific">Actinokineospora soli</name>
    <dbReference type="NCBI Taxonomy" id="1048753"/>
    <lineage>
        <taxon>Bacteria</taxon>
        <taxon>Bacillati</taxon>
        <taxon>Actinomycetota</taxon>
        <taxon>Actinomycetes</taxon>
        <taxon>Pseudonocardiales</taxon>
        <taxon>Pseudonocardiaceae</taxon>
        <taxon>Actinokineospora</taxon>
    </lineage>
</organism>
<proteinExistence type="predicted"/>